<dbReference type="AlphaFoldDB" id="A0A2I1I634"/>
<protein>
    <submittedName>
        <fullName evidence="1">DUF3000 domain-containing protein</fullName>
    </submittedName>
</protein>
<comment type="caution">
    <text evidence="1">The sequence shown here is derived from an EMBL/GenBank/DDBJ whole genome shotgun (WGS) entry which is preliminary data.</text>
</comment>
<dbReference type="OrthoDB" id="3210980at2"/>
<evidence type="ECO:0000313" key="1">
    <source>
        <dbReference type="EMBL" id="PKY66598.1"/>
    </source>
</evidence>
<dbReference type="RefSeq" id="WP_101627810.1">
    <property type="nucleotide sequence ID" value="NZ_JBCOMK010000001.1"/>
</dbReference>
<dbReference type="Proteomes" id="UP000234545">
    <property type="component" value="Unassembled WGS sequence"/>
</dbReference>
<dbReference type="EMBL" id="PKKJ01000002">
    <property type="protein sequence ID" value="PKY66598.1"/>
    <property type="molecule type" value="Genomic_DNA"/>
</dbReference>
<accession>A0A2I1I634</accession>
<evidence type="ECO:0000313" key="2">
    <source>
        <dbReference type="Proteomes" id="UP000234545"/>
    </source>
</evidence>
<dbReference type="InterPro" id="IPR021555">
    <property type="entry name" value="DUF3000"/>
</dbReference>
<reference evidence="1 2" key="1">
    <citation type="submission" date="2017-12" db="EMBL/GenBank/DDBJ databases">
        <title>Phylogenetic diversity of female urinary microbiome.</title>
        <authorList>
            <person name="Thomas-White K."/>
            <person name="Wolfe A.J."/>
        </authorList>
    </citation>
    <scope>NUCLEOTIDE SEQUENCE [LARGE SCALE GENOMIC DNA]</scope>
    <source>
        <strain evidence="1 2">UMB0250</strain>
    </source>
</reference>
<sequence>MEEFAESLATLRSAIDSPLLEFEEVPPPSRMAPFTAALVMRTVANDGREPLAQGRFVILHDPDEQAGWNGTYRLVAQLRSQVDPEMGHDPLLTEALWAWTDDCLVEEGAAYHDLTGTVTREFSESFGGLSLRGSTLNVEIRASWTPSTTDLGAHLRAWTDLMLRTSGVASQRFLEGV</sequence>
<proteinExistence type="predicted"/>
<name>A0A2I1I634_9ACTO</name>
<dbReference type="Pfam" id="PF11452">
    <property type="entry name" value="DUF3000"/>
    <property type="match status" value="1"/>
</dbReference>
<gene>
    <name evidence="1" type="ORF">CYJ25_03455</name>
</gene>
<organism evidence="1 2">
    <name type="scientific">Schaalia turicensis</name>
    <dbReference type="NCBI Taxonomy" id="131111"/>
    <lineage>
        <taxon>Bacteria</taxon>
        <taxon>Bacillati</taxon>
        <taxon>Actinomycetota</taxon>
        <taxon>Actinomycetes</taxon>
        <taxon>Actinomycetales</taxon>
        <taxon>Actinomycetaceae</taxon>
        <taxon>Schaalia</taxon>
    </lineage>
</organism>